<protein>
    <submittedName>
        <fullName evidence="1">Uncharacterized protein</fullName>
    </submittedName>
</protein>
<dbReference type="AlphaFoldDB" id="A0A9P6Y849"/>
<comment type="caution">
    <text evidence="1">The sequence shown here is derived from an EMBL/GenBank/DDBJ whole genome shotgun (WGS) entry which is preliminary data.</text>
</comment>
<organism evidence="1 2">
    <name type="scientific">Rhizopus delemar</name>
    <dbReference type="NCBI Taxonomy" id="936053"/>
    <lineage>
        <taxon>Eukaryota</taxon>
        <taxon>Fungi</taxon>
        <taxon>Fungi incertae sedis</taxon>
        <taxon>Mucoromycota</taxon>
        <taxon>Mucoromycotina</taxon>
        <taxon>Mucoromycetes</taxon>
        <taxon>Mucorales</taxon>
        <taxon>Mucorineae</taxon>
        <taxon>Rhizopodaceae</taxon>
        <taxon>Rhizopus</taxon>
    </lineage>
</organism>
<reference evidence="1 2" key="1">
    <citation type="journal article" date="2020" name="Microb. Genom.">
        <title>Genetic diversity of clinical and environmental Mucorales isolates obtained from an investigation of mucormycosis cases among solid organ transplant recipients.</title>
        <authorList>
            <person name="Nguyen M.H."/>
            <person name="Kaul D."/>
            <person name="Muto C."/>
            <person name="Cheng S.J."/>
            <person name="Richter R.A."/>
            <person name="Bruno V.M."/>
            <person name="Liu G."/>
            <person name="Beyhan S."/>
            <person name="Sundermann A.J."/>
            <person name="Mounaud S."/>
            <person name="Pasculle A.W."/>
            <person name="Nierman W.C."/>
            <person name="Driscoll E."/>
            <person name="Cumbie R."/>
            <person name="Clancy C.J."/>
            <person name="Dupont C.L."/>
        </authorList>
    </citation>
    <scope>NUCLEOTIDE SEQUENCE [LARGE SCALE GENOMIC DNA]</scope>
    <source>
        <strain evidence="1 2">GL24</strain>
    </source>
</reference>
<proteinExistence type="predicted"/>
<evidence type="ECO:0000313" key="2">
    <source>
        <dbReference type="Proteomes" id="UP000740926"/>
    </source>
</evidence>
<dbReference type="Proteomes" id="UP000740926">
    <property type="component" value="Unassembled WGS sequence"/>
</dbReference>
<accession>A0A9P6Y849</accession>
<gene>
    <name evidence="1" type="ORF">G6F50_014243</name>
</gene>
<evidence type="ECO:0000313" key="1">
    <source>
        <dbReference type="EMBL" id="KAG1541355.1"/>
    </source>
</evidence>
<keyword evidence="2" id="KW-1185">Reference proteome</keyword>
<dbReference type="EMBL" id="JAANIU010006551">
    <property type="protein sequence ID" value="KAG1541355.1"/>
    <property type="molecule type" value="Genomic_DNA"/>
</dbReference>
<name>A0A9P6Y849_9FUNG</name>
<sequence>MHRSFFTFIISVCATSIEKQSVPHTSTPPQLSNEVQQGILYAISNRTIDGKRQTYKTLGQFWESLYTNIKEYHKNLASMLIRLYYEEVASSDLSPQDLWDMVKDRVKQFTRRFGRQHVDWRKQQIVALQRKRQRLLRGPFPSSLLATHLPRVEQQIQILQQEITSIAILKAERTWRERGETDAGYLKKSVTSRQVQQTIPRLLQLLE</sequence>